<gene>
    <name evidence="1" type="ORF">LMG29542_04568</name>
</gene>
<organism evidence="1 2">
    <name type="scientific">Paraburkholderia humisilvae</name>
    <dbReference type="NCBI Taxonomy" id="627669"/>
    <lineage>
        <taxon>Bacteria</taxon>
        <taxon>Pseudomonadati</taxon>
        <taxon>Pseudomonadota</taxon>
        <taxon>Betaproteobacteria</taxon>
        <taxon>Burkholderiales</taxon>
        <taxon>Burkholderiaceae</taxon>
        <taxon>Paraburkholderia</taxon>
    </lineage>
</organism>
<reference evidence="1 2" key="1">
    <citation type="submission" date="2020-04" db="EMBL/GenBank/DDBJ databases">
        <authorList>
            <person name="De Canck E."/>
        </authorList>
    </citation>
    <scope>NUCLEOTIDE SEQUENCE [LARGE SCALE GENOMIC DNA]</scope>
    <source>
        <strain evidence="1 2">LMG 29542</strain>
    </source>
</reference>
<proteinExistence type="predicted"/>
<dbReference type="AlphaFoldDB" id="A0A6J5EAH5"/>
<sequence>MGAGRNATNGLPRVAPLWRAVTGCRIRVASRSARTATAAVQGAPEPIRLAVAVKQIAEHFVERGLRILEFLQRGVESLQCDL</sequence>
<evidence type="ECO:0000313" key="1">
    <source>
        <dbReference type="EMBL" id="CAB3763293.1"/>
    </source>
</evidence>
<protein>
    <submittedName>
        <fullName evidence="1">Uncharacterized protein</fullName>
    </submittedName>
</protein>
<evidence type="ECO:0000313" key="2">
    <source>
        <dbReference type="Proteomes" id="UP000494363"/>
    </source>
</evidence>
<keyword evidence="2" id="KW-1185">Reference proteome</keyword>
<dbReference type="Proteomes" id="UP000494363">
    <property type="component" value="Unassembled WGS sequence"/>
</dbReference>
<accession>A0A6J5EAH5</accession>
<dbReference type="EMBL" id="CADIKH010000021">
    <property type="protein sequence ID" value="CAB3763293.1"/>
    <property type="molecule type" value="Genomic_DNA"/>
</dbReference>
<name>A0A6J5EAH5_9BURK</name>